<dbReference type="GO" id="GO:0015031">
    <property type="term" value="P:protein transport"/>
    <property type="evidence" value="ECO:0007669"/>
    <property type="project" value="UniProtKB-KW"/>
</dbReference>
<evidence type="ECO:0000256" key="3">
    <source>
        <dbReference type="ARBA" id="ARBA00022927"/>
    </source>
</evidence>
<dbReference type="Gene3D" id="1.25.10.10">
    <property type="entry name" value="Leucine-rich Repeat Variant"/>
    <property type="match status" value="1"/>
</dbReference>
<dbReference type="OrthoDB" id="295461at2759"/>
<evidence type="ECO:0000256" key="2">
    <source>
        <dbReference type="ARBA" id="ARBA00022448"/>
    </source>
</evidence>
<dbReference type="InterPro" id="IPR011989">
    <property type="entry name" value="ARM-like"/>
</dbReference>
<evidence type="ECO:0000313" key="5">
    <source>
        <dbReference type="Proteomes" id="UP000007797"/>
    </source>
</evidence>
<name>F4PWP8_CACFS</name>
<protein>
    <submittedName>
        <fullName evidence="4">Uncharacterized protein</fullName>
    </submittedName>
</protein>
<dbReference type="SUPFAM" id="SSF48371">
    <property type="entry name" value="ARM repeat"/>
    <property type="match status" value="1"/>
</dbReference>
<keyword evidence="5" id="KW-1185">Reference proteome</keyword>
<dbReference type="RefSeq" id="XP_004367395.1">
    <property type="nucleotide sequence ID" value="XM_004367338.1"/>
</dbReference>
<sequence length="651" mass="75552">MSLQPTQYTLINRVDPILHQILNESRNLKDVIIKEYYVEMLTNLIIDLSDPLIREPLFFIQEIKSCLDLVETIQRVYGAEDYRIFVVGWVLVSGVFNTLATLEPLEKEPIINRLQSMFDILIQFRCLKDVNSLEILRQPTTKEEYPAQLIPFMKERLNSQLPIIIEHVKKDYNLLIALMGLRALAYHQRMWRCIENILKTDILLPLLRIASDSYNIVNYITDNWTETYFPSKIRFDFGFNLKPRKVIHLICNEVIRLITNLTSGEFETTKSIVDQKAIPFFSKVLDSSSQDLQHYALNGIGNIIFEKEQWRDEFIETYSLLDKTKAMLSDPIVKTTTEFLEDFSNIFAAVTYGDTPSILWETITDILPYVNRYLMCDSATTRGNVTRILEYITLHSEFDYHVLERFGFDKFLVDNLNSDHQYILEPSIYAIGNIFQKAQVGTRSLVSNKLMDPFKRILNNIDNQHLMRLVLWIISNMVVGEGVADLKGFVIDSKIIQLLSEMVARYPIEDPPMETNLPPVVEKPTGTSIIIESKTVEEIMWVIGNLICNPISDEEVHECVEQGILMLLCKLYPYVPSETCYLNLSDSLEYILTQDNHLLYMAHLIQLGFHNLTPNTRYDPDPFEALLNFFNQTTNPNVEEDYLKSMSFSKF</sequence>
<evidence type="ECO:0000313" key="4">
    <source>
        <dbReference type="EMBL" id="EGG20412.1"/>
    </source>
</evidence>
<keyword evidence="3" id="KW-0653">Protein transport</keyword>
<accession>F4PWP8</accession>
<organism evidence="4 5">
    <name type="scientific">Cavenderia fasciculata</name>
    <name type="common">Slime mold</name>
    <name type="synonym">Dictyostelium fasciculatum</name>
    <dbReference type="NCBI Taxonomy" id="261658"/>
    <lineage>
        <taxon>Eukaryota</taxon>
        <taxon>Amoebozoa</taxon>
        <taxon>Evosea</taxon>
        <taxon>Eumycetozoa</taxon>
        <taxon>Dictyostelia</taxon>
        <taxon>Acytosteliales</taxon>
        <taxon>Cavenderiaceae</taxon>
        <taxon>Cavenderia</taxon>
    </lineage>
</organism>
<evidence type="ECO:0000256" key="1">
    <source>
        <dbReference type="ARBA" id="ARBA00010394"/>
    </source>
</evidence>
<dbReference type="STRING" id="1054147.F4PWP8"/>
<comment type="similarity">
    <text evidence="1">Belongs to the importin alpha family.</text>
</comment>
<dbReference type="KEGG" id="dfa:DFA_07536"/>
<dbReference type="AlphaFoldDB" id="F4PWP8"/>
<gene>
    <name evidence="4" type="ORF">DFA_07536</name>
</gene>
<dbReference type="EMBL" id="GL883013">
    <property type="protein sequence ID" value="EGG20412.1"/>
    <property type="molecule type" value="Genomic_DNA"/>
</dbReference>
<dbReference type="GeneID" id="14871868"/>
<proteinExistence type="inferred from homology"/>
<reference evidence="5" key="1">
    <citation type="journal article" date="2011" name="Genome Res.">
        <title>Phylogeny-wide analysis of social amoeba genomes highlights ancient origins for complex intercellular communication.</title>
        <authorList>
            <person name="Heidel A.J."/>
            <person name="Lawal H.M."/>
            <person name="Felder M."/>
            <person name="Schilde C."/>
            <person name="Helps N.R."/>
            <person name="Tunggal B."/>
            <person name="Rivero F."/>
            <person name="John U."/>
            <person name="Schleicher M."/>
            <person name="Eichinger L."/>
            <person name="Platzer M."/>
            <person name="Noegel A.A."/>
            <person name="Schaap P."/>
            <person name="Gloeckner G."/>
        </authorList>
    </citation>
    <scope>NUCLEOTIDE SEQUENCE [LARGE SCALE GENOMIC DNA]</scope>
    <source>
        <strain evidence="5">SH3</strain>
    </source>
</reference>
<keyword evidence="2" id="KW-0813">Transport</keyword>
<dbReference type="InterPro" id="IPR016024">
    <property type="entry name" value="ARM-type_fold"/>
</dbReference>
<dbReference type="PANTHER" id="PTHR23316">
    <property type="entry name" value="IMPORTIN ALPHA"/>
    <property type="match status" value="1"/>
</dbReference>
<dbReference type="Proteomes" id="UP000007797">
    <property type="component" value="Unassembled WGS sequence"/>
</dbReference>